<dbReference type="Proteomes" id="UP000887575">
    <property type="component" value="Unassembled WGS sequence"/>
</dbReference>
<feature type="chain" id="PRO_5042237496" evidence="1">
    <location>
        <begin position="25"/>
        <end position="96"/>
    </location>
</feature>
<evidence type="ECO:0000256" key="1">
    <source>
        <dbReference type="SAM" id="SignalP"/>
    </source>
</evidence>
<protein>
    <submittedName>
        <fullName evidence="3">Uncharacterized protein</fullName>
    </submittedName>
</protein>
<reference evidence="3" key="1">
    <citation type="submission" date="2024-02" db="UniProtKB">
        <authorList>
            <consortium name="WormBaseParasite"/>
        </authorList>
    </citation>
    <scope>IDENTIFICATION</scope>
</reference>
<organism evidence="2 3">
    <name type="scientific">Mesorhabditis belari</name>
    <dbReference type="NCBI Taxonomy" id="2138241"/>
    <lineage>
        <taxon>Eukaryota</taxon>
        <taxon>Metazoa</taxon>
        <taxon>Ecdysozoa</taxon>
        <taxon>Nematoda</taxon>
        <taxon>Chromadorea</taxon>
        <taxon>Rhabditida</taxon>
        <taxon>Rhabditina</taxon>
        <taxon>Rhabditomorpha</taxon>
        <taxon>Rhabditoidea</taxon>
        <taxon>Rhabditidae</taxon>
        <taxon>Mesorhabditinae</taxon>
        <taxon>Mesorhabditis</taxon>
    </lineage>
</organism>
<name>A0AAF3FDJ9_9BILA</name>
<feature type="signal peptide" evidence="1">
    <location>
        <begin position="1"/>
        <end position="24"/>
    </location>
</feature>
<dbReference type="WBParaSite" id="MBELARI_LOCUS49">
    <property type="protein sequence ID" value="MBELARI_LOCUS49"/>
    <property type="gene ID" value="MBELARI_LOCUS49"/>
</dbReference>
<keyword evidence="1" id="KW-0732">Signal</keyword>
<dbReference type="AlphaFoldDB" id="A0AAF3FDJ9"/>
<evidence type="ECO:0000313" key="2">
    <source>
        <dbReference type="Proteomes" id="UP000887575"/>
    </source>
</evidence>
<sequence>MASERLTGLFLVCLLAFSMAISDGDDDDQVENASIGNNSSLNCPIDKIKVCLKLTQFSTILELGWKFAQIHVLRRQKYVVLQKVHIRAIFLFNRYR</sequence>
<evidence type="ECO:0000313" key="3">
    <source>
        <dbReference type="WBParaSite" id="MBELARI_LOCUS49"/>
    </source>
</evidence>
<keyword evidence="2" id="KW-1185">Reference proteome</keyword>
<proteinExistence type="predicted"/>
<accession>A0AAF3FDJ9</accession>